<feature type="signal peptide" evidence="1">
    <location>
        <begin position="1"/>
        <end position="19"/>
    </location>
</feature>
<dbReference type="PANTHER" id="PTHR31286:SF165">
    <property type="entry name" value="DUF4283 DOMAIN-CONTAINING PROTEIN"/>
    <property type="match status" value="1"/>
</dbReference>
<dbReference type="PANTHER" id="PTHR31286">
    <property type="entry name" value="GLYCINE-RICH CELL WALL STRUCTURAL PROTEIN 1.8-LIKE"/>
    <property type="match status" value="1"/>
</dbReference>
<reference evidence="2 3" key="1">
    <citation type="journal article" date="2020" name="IScience">
        <title>Genome Sequencing of the Endangered Kingdonia uniflora (Circaeasteraceae, Ranunculales) Reveals Potential Mechanisms of Evolutionary Specialization.</title>
        <authorList>
            <person name="Sun Y."/>
            <person name="Deng T."/>
            <person name="Zhang A."/>
            <person name="Moore M.J."/>
            <person name="Landis J.B."/>
            <person name="Lin N."/>
            <person name="Zhang H."/>
            <person name="Zhang X."/>
            <person name="Huang J."/>
            <person name="Zhang X."/>
            <person name="Sun H."/>
            <person name="Wang H."/>
        </authorList>
    </citation>
    <scope>NUCLEOTIDE SEQUENCE [LARGE SCALE GENOMIC DNA]</scope>
    <source>
        <strain evidence="2">TB1705</strain>
        <tissue evidence="2">Leaf</tissue>
    </source>
</reference>
<dbReference type="AlphaFoldDB" id="A0A7J7N6N1"/>
<accession>A0A7J7N6N1</accession>
<gene>
    <name evidence="2" type="ORF">GIB67_022349</name>
</gene>
<dbReference type="OrthoDB" id="1939300at2759"/>
<keyword evidence="1" id="KW-0732">Signal</keyword>
<dbReference type="Proteomes" id="UP000541444">
    <property type="component" value="Unassembled WGS sequence"/>
</dbReference>
<organism evidence="2 3">
    <name type="scientific">Kingdonia uniflora</name>
    <dbReference type="NCBI Taxonomy" id="39325"/>
    <lineage>
        <taxon>Eukaryota</taxon>
        <taxon>Viridiplantae</taxon>
        <taxon>Streptophyta</taxon>
        <taxon>Embryophyta</taxon>
        <taxon>Tracheophyta</taxon>
        <taxon>Spermatophyta</taxon>
        <taxon>Magnoliopsida</taxon>
        <taxon>Ranunculales</taxon>
        <taxon>Circaeasteraceae</taxon>
        <taxon>Kingdonia</taxon>
    </lineage>
</organism>
<comment type="caution">
    <text evidence="2">The sequence shown here is derived from an EMBL/GenBank/DDBJ whole genome shotgun (WGS) entry which is preliminary data.</text>
</comment>
<dbReference type="EMBL" id="JACGCM010001013">
    <property type="protein sequence ID" value="KAF6162690.1"/>
    <property type="molecule type" value="Genomic_DNA"/>
</dbReference>
<feature type="chain" id="PRO_5029688532" description="DUF4283 domain-containing protein" evidence="1">
    <location>
        <begin position="20"/>
        <end position="344"/>
    </location>
</feature>
<name>A0A7J7N6N1_9MAGN</name>
<evidence type="ECO:0008006" key="4">
    <source>
        <dbReference type="Google" id="ProtNLM"/>
    </source>
</evidence>
<dbReference type="InterPro" id="IPR040256">
    <property type="entry name" value="At4g02000-like"/>
</dbReference>
<evidence type="ECO:0000256" key="1">
    <source>
        <dbReference type="SAM" id="SignalP"/>
    </source>
</evidence>
<proteinExistence type="predicted"/>
<keyword evidence="3" id="KW-1185">Reference proteome</keyword>
<evidence type="ECO:0000313" key="3">
    <source>
        <dbReference type="Proteomes" id="UP000541444"/>
    </source>
</evidence>
<sequence>MRLRCVLTTLLVTLWERECDLYVKETLKRLWELKGDFDMSIRKKFNLYFFKFHNEEDRAKVLELGSQHVASRPFVIREWRPFIEYEPIDLKTIPLWVIFKEIPEQFWNSDGLGLIASAVGKPMFLDKVTEENKKRAFARICVEVGADNILPKKVNVLVDEAYTIEIPAEYNWLLTKCEDCVLFGHNKTNCPVAANVPPAQETINPSTIKTRMKWIPKAPTALGKVTSDDKEGWEQPKKTFKASMSTSPSNITTHNAMQALDFNIEENNTLEVPNRSLGAQKEGRELMSTEGVDMANVENNFSNTIVDSVTNGIATPLSTKPGSNGKKVVVISFLRIRGGKLAGC</sequence>
<protein>
    <recommendedName>
        <fullName evidence="4">DUF4283 domain-containing protein</fullName>
    </recommendedName>
</protein>
<evidence type="ECO:0000313" key="2">
    <source>
        <dbReference type="EMBL" id="KAF6162690.1"/>
    </source>
</evidence>